<evidence type="ECO:0000313" key="14">
    <source>
        <dbReference type="Proteomes" id="UP000215738"/>
    </source>
</evidence>
<evidence type="ECO:0000256" key="10">
    <source>
        <dbReference type="ARBA" id="ARBA00093448"/>
    </source>
</evidence>
<keyword evidence="8" id="KW-0482">Metalloprotease</keyword>
<dbReference type="InParanoid" id="A0A263HGW9"/>
<keyword evidence="5" id="KW-0732">Signal</keyword>
<dbReference type="SUPFAM" id="SSF55166">
    <property type="entry name" value="Hedgehog/DD-peptidase"/>
    <property type="match status" value="1"/>
</dbReference>
<reference evidence="13 15" key="2">
    <citation type="submission" date="2018-06" db="EMBL/GenBank/DDBJ databases">
        <authorList>
            <consortium name="Pathogen Informatics"/>
            <person name="Doyle S."/>
        </authorList>
    </citation>
    <scope>NUCLEOTIDE SEQUENCE [LARGE SCALE GENOMIC DNA]</scope>
    <source>
        <strain evidence="13 15">NCTC10851</strain>
    </source>
</reference>
<dbReference type="GO" id="GO:0046872">
    <property type="term" value="F:metal ion binding"/>
    <property type="evidence" value="ECO:0007669"/>
    <property type="project" value="UniProtKB-KW"/>
</dbReference>
<keyword evidence="6" id="KW-0378">Hydrolase</keyword>
<gene>
    <name evidence="12" type="ORF">CFY87_01045</name>
    <name evidence="13" type="ORF">NCTC10851_00504</name>
</gene>
<dbReference type="FunCoup" id="A0A263HGW9">
    <property type="interactions" value="18"/>
</dbReference>
<name>A0A263HGW9_9PAST</name>
<evidence type="ECO:0000313" key="15">
    <source>
        <dbReference type="Proteomes" id="UP000254507"/>
    </source>
</evidence>
<dbReference type="PANTHER" id="PTHR37425">
    <property type="match status" value="1"/>
</dbReference>
<keyword evidence="14" id="KW-1185">Reference proteome</keyword>
<protein>
    <recommendedName>
        <fullName evidence="11">Murein endopeptidase K</fullName>
    </recommendedName>
</protein>
<dbReference type="GO" id="GO:0071555">
    <property type="term" value="P:cell wall organization"/>
    <property type="evidence" value="ECO:0007669"/>
    <property type="project" value="UniProtKB-KW"/>
</dbReference>
<dbReference type="Proteomes" id="UP000254507">
    <property type="component" value="Unassembled WGS sequence"/>
</dbReference>
<dbReference type="GO" id="GO:0008237">
    <property type="term" value="F:metallopeptidase activity"/>
    <property type="evidence" value="ECO:0007669"/>
    <property type="project" value="UniProtKB-KW"/>
</dbReference>
<organism evidence="13 15">
    <name type="scientific">Actinobacillus seminis</name>
    <dbReference type="NCBI Taxonomy" id="722"/>
    <lineage>
        <taxon>Bacteria</taxon>
        <taxon>Pseudomonadati</taxon>
        <taxon>Pseudomonadota</taxon>
        <taxon>Gammaproteobacteria</taxon>
        <taxon>Pasteurellales</taxon>
        <taxon>Pasteurellaceae</taxon>
        <taxon>Actinobacillus</taxon>
    </lineage>
</organism>
<keyword evidence="7" id="KW-0862">Zinc</keyword>
<keyword evidence="9" id="KW-0961">Cell wall biogenesis/degradation</keyword>
<evidence type="ECO:0000256" key="11">
    <source>
        <dbReference type="ARBA" id="ARBA00093666"/>
    </source>
</evidence>
<sequence length="186" mass="20959">MNKVSHGRRRWLSLGGAVLGMSLLPNHLLALVSTSRPRMLSFRNINTGDKLTAEFRVGRGFSSTVLEKMNHLMRDRRNNQVYKMDPKLFTKFYAIQNALGLHTVEIQVISGYRSPVSNAAMRRQSHGVARNSYHMRGQAVDFRINGVALSKVKQVAEHLNNGGVGYYPHSNFVHIDTGPVRTWRGS</sequence>
<dbReference type="RefSeq" id="WP_094945457.1">
    <property type="nucleotide sequence ID" value="NZ_JBMHIA010000007.1"/>
</dbReference>
<comment type="cofactor">
    <cofactor evidence="1">
        <name>Zn(2+)</name>
        <dbReference type="ChEBI" id="CHEBI:29105"/>
    </cofactor>
</comment>
<dbReference type="OrthoDB" id="9782994at2"/>
<dbReference type="GO" id="GO:0006508">
    <property type="term" value="P:proteolysis"/>
    <property type="evidence" value="ECO:0007669"/>
    <property type="project" value="UniProtKB-KW"/>
</dbReference>
<evidence type="ECO:0000313" key="13">
    <source>
        <dbReference type="EMBL" id="SUU34676.1"/>
    </source>
</evidence>
<accession>A0A263HGW9</accession>
<evidence type="ECO:0000256" key="9">
    <source>
        <dbReference type="ARBA" id="ARBA00023316"/>
    </source>
</evidence>
<evidence type="ECO:0000313" key="12">
    <source>
        <dbReference type="EMBL" id="OZN25826.1"/>
    </source>
</evidence>
<evidence type="ECO:0000256" key="6">
    <source>
        <dbReference type="ARBA" id="ARBA00022801"/>
    </source>
</evidence>
<comment type="similarity">
    <text evidence="10">Belongs to the peptidase M15 family.</text>
</comment>
<evidence type="ECO:0000256" key="7">
    <source>
        <dbReference type="ARBA" id="ARBA00022833"/>
    </source>
</evidence>
<evidence type="ECO:0000256" key="2">
    <source>
        <dbReference type="ARBA" id="ARBA00004776"/>
    </source>
</evidence>
<dbReference type="InterPro" id="IPR009045">
    <property type="entry name" value="Zn_M74/Hedgehog-like"/>
</dbReference>
<proteinExistence type="inferred from homology"/>
<dbReference type="InterPro" id="IPR010275">
    <property type="entry name" value="MepK"/>
</dbReference>
<evidence type="ECO:0000256" key="8">
    <source>
        <dbReference type="ARBA" id="ARBA00023049"/>
    </source>
</evidence>
<evidence type="ECO:0000256" key="1">
    <source>
        <dbReference type="ARBA" id="ARBA00001947"/>
    </source>
</evidence>
<evidence type="ECO:0000256" key="5">
    <source>
        <dbReference type="ARBA" id="ARBA00022729"/>
    </source>
</evidence>
<keyword evidence="3" id="KW-0645">Protease</keyword>
<dbReference type="AlphaFoldDB" id="A0A263HGW9"/>
<keyword evidence="4" id="KW-0479">Metal-binding</keyword>
<dbReference type="EMBL" id="NLFK01000001">
    <property type="protein sequence ID" value="OZN25826.1"/>
    <property type="molecule type" value="Genomic_DNA"/>
</dbReference>
<evidence type="ECO:0000256" key="4">
    <source>
        <dbReference type="ARBA" id="ARBA00022723"/>
    </source>
</evidence>
<dbReference type="Gene3D" id="3.30.1380.10">
    <property type="match status" value="1"/>
</dbReference>
<dbReference type="PANTHER" id="PTHR37425:SF1">
    <property type="entry name" value="OUTER MEMBRANE PROTEIN"/>
    <property type="match status" value="1"/>
</dbReference>
<comment type="pathway">
    <text evidence="2">Cell wall biogenesis; cell wall polysaccharide biosynthesis.</text>
</comment>
<dbReference type="EMBL" id="UFSB01000001">
    <property type="protein sequence ID" value="SUU34676.1"/>
    <property type="molecule type" value="Genomic_DNA"/>
</dbReference>
<dbReference type="Proteomes" id="UP000215738">
    <property type="component" value="Unassembled WGS sequence"/>
</dbReference>
<reference evidence="12 14" key="1">
    <citation type="submission" date="2017-07" db="EMBL/GenBank/DDBJ databases">
        <title>Virulence factors identified in Actinobacillus seminis.</title>
        <authorList>
            <person name="Negrete-Abascal E."/>
            <person name="Vaca-Pacheco S."/>
            <person name="Montes-Garcia F."/>
            <person name="Leyto-Gil A.M."/>
            <person name="Fragoso-Garcia E."/>
            <person name="Carvente-Garcia R."/>
            <person name="Perez-Agueros S."/>
            <person name="Castelan-Sanchez H.G."/>
            <person name="Garcia-Molina A."/>
            <person name="Villamar T.E."/>
            <person name="Vazquez-Cruz C."/>
        </authorList>
    </citation>
    <scope>NUCLEOTIDE SEQUENCE [LARGE SCALE GENOMIC DNA]</scope>
    <source>
        <strain evidence="12 14">ATCC 15768</strain>
    </source>
</reference>
<evidence type="ECO:0000256" key="3">
    <source>
        <dbReference type="ARBA" id="ARBA00022670"/>
    </source>
</evidence>
<dbReference type="Pfam" id="PF05951">
    <property type="entry name" value="Peptidase_M15_2"/>
    <property type="match status" value="1"/>
</dbReference>